<accession>S4RC26</accession>
<feature type="domain" description="Ig-like" evidence="2">
    <location>
        <begin position="14"/>
        <end position="54"/>
    </location>
</feature>
<dbReference type="Gene3D" id="2.60.40.10">
    <property type="entry name" value="Immunoglobulins"/>
    <property type="match status" value="1"/>
</dbReference>
<sequence>TTQSKTLLKEDQLPMGFPVIDNGPVLRVVERTRLATMLCVVSGTPDPEITWYKDLLPVDTGYNQGRIKQLRSAMSEPTPTQNPTTPLTFHI</sequence>
<dbReference type="AlphaFoldDB" id="S4RC26"/>
<reference evidence="3" key="2">
    <citation type="submission" date="2025-09" db="UniProtKB">
        <authorList>
            <consortium name="Ensembl"/>
        </authorList>
    </citation>
    <scope>IDENTIFICATION</scope>
</reference>
<evidence type="ECO:0000259" key="2">
    <source>
        <dbReference type="PROSITE" id="PS50835"/>
    </source>
</evidence>
<dbReference type="HOGENOM" id="CLU_2432691_0_0_1"/>
<dbReference type="Ensembl" id="ENSPMAT00000002771.1">
    <property type="protein sequence ID" value="ENSPMAP00000002758.1"/>
    <property type="gene ID" value="ENSPMAG00000002522.1"/>
</dbReference>
<proteinExistence type="predicted"/>
<dbReference type="InterPro" id="IPR036179">
    <property type="entry name" value="Ig-like_dom_sf"/>
</dbReference>
<dbReference type="InterPro" id="IPR013783">
    <property type="entry name" value="Ig-like_fold"/>
</dbReference>
<name>S4RC26_PETMA</name>
<feature type="region of interest" description="Disordered" evidence="1">
    <location>
        <begin position="72"/>
        <end position="91"/>
    </location>
</feature>
<dbReference type="PROSITE" id="PS50835">
    <property type="entry name" value="IG_LIKE"/>
    <property type="match status" value="1"/>
</dbReference>
<evidence type="ECO:0000256" key="1">
    <source>
        <dbReference type="SAM" id="MobiDB-lite"/>
    </source>
</evidence>
<dbReference type="InterPro" id="IPR007110">
    <property type="entry name" value="Ig-like_dom"/>
</dbReference>
<feature type="compositionally biased region" description="Low complexity" evidence="1">
    <location>
        <begin position="77"/>
        <end position="91"/>
    </location>
</feature>
<reference evidence="3" key="1">
    <citation type="submission" date="2025-08" db="UniProtKB">
        <authorList>
            <consortium name="Ensembl"/>
        </authorList>
    </citation>
    <scope>IDENTIFICATION</scope>
</reference>
<dbReference type="STRING" id="7757.ENSPMAP00000002758"/>
<dbReference type="SUPFAM" id="SSF48726">
    <property type="entry name" value="Immunoglobulin"/>
    <property type="match status" value="1"/>
</dbReference>
<protein>
    <recommendedName>
        <fullName evidence="2">Ig-like domain-containing protein</fullName>
    </recommendedName>
</protein>
<organism evidence="3">
    <name type="scientific">Petromyzon marinus</name>
    <name type="common">Sea lamprey</name>
    <dbReference type="NCBI Taxonomy" id="7757"/>
    <lineage>
        <taxon>Eukaryota</taxon>
        <taxon>Metazoa</taxon>
        <taxon>Chordata</taxon>
        <taxon>Craniata</taxon>
        <taxon>Vertebrata</taxon>
        <taxon>Cyclostomata</taxon>
        <taxon>Hyperoartia</taxon>
        <taxon>Petromyzontiformes</taxon>
        <taxon>Petromyzontidae</taxon>
        <taxon>Petromyzon</taxon>
    </lineage>
</organism>
<dbReference type="GeneTree" id="ENSGT00940000155060"/>
<evidence type="ECO:0000313" key="3">
    <source>
        <dbReference type="Ensembl" id="ENSPMAP00000002758.1"/>
    </source>
</evidence>